<comment type="caution">
    <text evidence="2">The sequence shown here is derived from an EMBL/GenBank/DDBJ whole genome shotgun (WGS) entry which is preliminary data.</text>
</comment>
<sequence>MATVTESAPDTSGRHKVTDMVATVLDTEDMDMVVLADMEVTVLETGVLDMAALGDMEVLDMDMMLTCKCLKATGLLFWDGPCNFDLLSDDEDDAWAGTTSPTFRTIPTGFEPRTSVPGAKTLPLGYVCLQFDIGDILNCNFVNSNKSRHLKF</sequence>
<reference evidence="2 3" key="1">
    <citation type="journal article" date="2019" name="Sci. Rep.">
        <title>Orb-weaving spider Araneus ventricosus genome elucidates the spidroin gene catalogue.</title>
        <authorList>
            <person name="Kono N."/>
            <person name="Nakamura H."/>
            <person name="Ohtoshi R."/>
            <person name="Moran D.A.P."/>
            <person name="Shinohara A."/>
            <person name="Yoshida Y."/>
            <person name="Fujiwara M."/>
            <person name="Mori M."/>
            <person name="Tomita M."/>
            <person name="Arakawa K."/>
        </authorList>
    </citation>
    <scope>NUCLEOTIDE SEQUENCE [LARGE SCALE GENOMIC DNA]</scope>
</reference>
<evidence type="ECO:0000313" key="2">
    <source>
        <dbReference type="EMBL" id="GBO08480.1"/>
    </source>
</evidence>
<dbReference type="Proteomes" id="UP000499080">
    <property type="component" value="Unassembled WGS sequence"/>
</dbReference>
<evidence type="ECO:0000313" key="3">
    <source>
        <dbReference type="Proteomes" id="UP000499080"/>
    </source>
</evidence>
<keyword evidence="3" id="KW-1185">Reference proteome</keyword>
<accession>A0A4Y2UA81</accession>
<protein>
    <submittedName>
        <fullName evidence="2">Uncharacterized protein</fullName>
    </submittedName>
</protein>
<name>A0A4Y2UA81_ARAVE</name>
<proteinExistence type="predicted"/>
<gene>
    <name evidence="2" type="ORF">AVEN_48332_1</name>
    <name evidence="1" type="ORF">AVEN_97469_1</name>
</gene>
<organism evidence="2 3">
    <name type="scientific">Araneus ventricosus</name>
    <name type="common">Orbweaver spider</name>
    <name type="synonym">Epeira ventricosa</name>
    <dbReference type="NCBI Taxonomy" id="182803"/>
    <lineage>
        <taxon>Eukaryota</taxon>
        <taxon>Metazoa</taxon>
        <taxon>Ecdysozoa</taxon>
        <taxon>Arthropoda</taxon>
        <taxon>Chelicerata</taxon>
        <taxon>Arachnida</taxon>
        <taxon>Araneae</taxon>
        <taxon>Araneomorphae</taxon>
        <taxon>Entelegynae</taxon>
        <taxon>Araneoidea</taxon>
        <taxon>Araneidae</taxon>
        <taxon>Araneus</taxon>
    </lineage>
</organism>
<evidence type="ECO:0000313" key="1">
    <source>
        <dbReference type="EMBL" id="GBO08476.1"/>
    </source>
</evidence>
<dbReference type="AlphaFoldDB" id="A0A4Y2UA81"/>
<dbReference type="EMBL" id="BGPR01034207">
    <property type="protein sequence ID" value="GBO08476.1"/>
    <property type="molecule type" value="Genomic_DNA"/>
</dbReference>
<dbReference type="EMBL" id="BGPR01034208">
    <property type="protein sequence ID" value="GBO08480.1"/>
    <property type="molecule type" value="Genomic_DNA"/>
</dbReference>